<keyword evidence="5" id="KW-1185">Reference proteome</keyword>
<dbReference type="EMBL" id="PSQE01000006">
    <property type="protein sequence ID" value="RHN51613.1"/>
    <property type="molecule type" value="Genomic_DNA"/>
</dbReference>
<dbReference type="EnsemblPlants" id="KEH26407">
    <property type="protein sequence ID" value="KEH26407"/>
    <property type="gene ID" value="MTR_6g054925"/>
</dbReference>
<dbReference type="Proteomes" id="UP000265566">
    <property type="component" value="Chromosome 6"/>
</dbReference>
<reference evidence="2 5" key="1">
    <citation type="journal article" date="2011" name="Nature">
        <title>The Medicago genome provides insight into the evolution of rhizobial symbioses.</title>
        <authorList>
            <person name="Young N.D."/>
            <person name="Debelle F."/>
            <person name="Oldroyd G.E."/>
            <person name="Geurts R."/>
            <person name="Cannon S.B."/>
            <person name="Udvardi M.K."/>
            <person name="Benedito V.A."/>
            <person name="Mayer K.F."/>
            <person name="Gouzy J."/>
            <person name="Schoof H."/>
            <person name="Van de Peer Y."/>
            <person name="Proost S."/>
            <person name="Cook D.R."/>
            <person name="Meyers B.C."/>
            <person name="Spannagl M."/>
            <person name="Cheung F."/>
            <person name="De Mita S."/>
            <person name="Krishnakumar V."/>
            <person name="Gundlach H."/>
            <person name="Zhou S."/>
            <person name="Mudge J."/>
            <person name="Bharti A.K."/>
            <person name="Murray J.D."/>
            <person name="Naoumkina M.A."/>
            <person name="Rosen B."/>
            <person name="Silverstein K.A."/>
            <person name="Tang H."/>
            <person name="Rombauts S."/>
            <person name="Zhao P.X."/>
            <person name="Zhou P."/>
            <person name="Barbe V."/>
            <person name="Bardou P."/>
            <person name="Bechner M."/>
            <person name="Bellec A."/>
            <person name="Berger A."/>
            <person name="Berges H."/>
            <person name="Bidwell S."/>
            <person name="Bisseling T."/>
            <person name="Choisne N."/>
            <person name="Couloux A."/>
            <person name="Denny R."/>
            <person name="Deshpande S."/>
            <person name="Dai X."/>
            <person name="Doyle J.J."/>
            <person name="Dudez A.M."/>
            <person name="Farmer A.D."/>
            <person name="Fouteau S."/>
            <person name="Franken C."/>
            <person name="Gibelin C."/>
            <person name="Gish J."/>
            <person name="Goldstein S."/>
            <person name="Gonzalez A.J."/>
            <person name="Green P.J."/>
            <person name="Hallab A."/>
            <person name="Hartog M."/>
            <person name="Hua A."/>
            <person name="Humphray S.J."/>
            <person name="Jeong D.H."/>
            <person name="Jing Y."/>
            <person name="Jocker A."/>
            <person name="Kenton S.M."/>
            <person name="Kim D.J."/>
            <person name="Klee K."/>
            <person name="Lai H."/>
            <person name="Lang C."/>
            <person name="Lin S."/>
            <person name="Macmil S.L."/>
            <person name="Magdelenat G."/>
            <person name="Matthews L."/>
            <person name="McCorrison J."/>
            <person name="Monaghan E.L."/>
            <person name="Mun J.H."/>
            <person name="Najar F.Z."/>
            <person name="Nicholson C."/>
            <person name="Noirot C."/>
            <person name="O'Bleness M."/>
            <person name="Paule C.R."/>
            <person name="Poulain J."/>
            <person name="Prion F."/>
            <person name="Qin B."/>
            <person name="Qu C."/>
            <person name="Retzel E.F."/>
            <person name="Riddle C."/>
            <person name="Sallet E."/>
            <person name="Samain S."/>
            <person name="Samson N."/>
            <person name="Sanders I."/>
            <person name="Saurat O."/>
            <person name="Scarpelli C."/>
            <person name="Schiex T."/>
            <person name="Segurens B."/>
            <person name="Severin A.J."/>
            <person name="Sherrier D.J."/>
            <person name="Shi R."/>
            <person name="Sims S."/>
            <person name="Singer S.R."/>
            <person name="Sinharoy S."/>
            <person name="Sterck L."/>
            <person name="Viollet A."/>
            <person name="Wang B.B."/>
            <person name="Wang K."/>
            <person name="Wang M."/>
            <person name="Wang X."/>
            <person name="Warfsmann J."/>
            <person name="Weissenbach J."/>
            <person name="White D.D."/>
            <person name="White J.D."/>
            <person name="Wiley G.B."/>
            <person name="Wincker P."/>
            <person name="Xing Y."/>
            <person name="Yang L."/>
            <person name="Yao Z."/>
            <person name="Ying F."/>
            <person name="Zhai J."/>
            <person name="Zhou L."/>
            <person name="Zuber A."/>
            <person name="Denarie J."/>
            <person name="Dixon R.A."/>
            <person name="May G.D."/>
            <person name="Schwartz D.C."/>
            <person name="Rogers J."/>
            <person name="Quetier F."/>
            <person name="Town C.D."/>
            <person name="Roe B.A."/>
        </authorList>
    </citation>
    <scope>NUCLEOTIDE SEQUENCE [LARGE SCALE GENOMIC DNA]</scope>
    <source>
        <strain evidence="2">A17</strain>
        <strain evidence="4 5">cv. Jemalong A17</strain>
    </source>
</reference>
<evidence type="ECO:0000313" key="3">
    <source>
        <dbReference type="EMBL" id="RHN51613.1"/>
    </source>
</evidence>
<dbReference type="PANTHER" id="PTHR35472">
    <property type="match status" value="1"/>
</dbReference>
<dbReference type="HOGENOM" id="CLU_172158_1_0_1"/>
<dbReference type="GO" id="GO:0045595">
    <property type="term" value="P:regulation of cell differentiation"/>
    <property type="evidence" value="ECO:0000318"/>
    <property type="project" value="GO_Central"/>
</dbReference>
<dbReference type="Gramene" id="rna36088">
    <property type="protein sequence ID" value="RHN51613.1"/>
    <property type="gene ID" value="gene36088"/>
</dbReference>
<evidence type="ECO:0000313" key="4">
    <source>
        <dbReference type="EnsemblPlants" id="KEH26407"/>
    </source>
</evidence>
<gene>
    <name evidence="2" type="ordered locus">MTR_6g054925</name>
    <name evidence="3" type="ORF">MtrunA17_Chr6g0470671</name>
</gene>
<name>A0A072U9W2_MEDTR</name>
<protein>
    <submittedName>
        <fullName evidence="2">Clavata3/ESR (CLE) gene family member MtCLE10</fullName>
    </submittedName>
</protein>
<evidence type="ECO:0000313" key="2">
    <source>
        <dbReference type="EMBL" id="KEH26407.1"/>
    </source>
</evidence>
<evidence type="ECO:0000313" key="5">
    <source>
        <dbReference type="Proteomes" id="UP000002051"/>
    </source>
</evidence>
<feature type="signal peptide" evidence="1">
    <location>
        <begin position="1"/>
        <end position="27"/>
    </location>
</feature>
<organism evidence="2 5">
    <name type="scientific">Medicago truncatula</name>
    <name type="common">Barrel medic</name>
    <name type="synonym">Medicago tribuloides</name>
    <dbReference type="NCBI Taxonomy" id="3880"/>
    <lineage>
        <taxon>Eukaryota</taxon>
        <taxon>Viridiplantae</taxon>
        <taxon>Streptophyta</taxon>
        <taxon>Embryophyta</taxon>
        <taxon>Tracheophyta</taxon>
        <taxon>Spermatophyta</taxon>
        <taxon>Magnoliopsida</taxon>
        <taxon>eudicotyledons</taxon>
        <taxon>Gunneridae</taxon>
        <taxon>Pentapetalae</taxon>
        <taxon>rosids</taxon>
        <taxon>fabids</taxon>
        <taxon>Fabales</taxon>
        <taxon>Fabaceae</taxon>
        <taxon>Papilionoideae</taxon>
        <taxon>50 kb inversion clade</taxon>
        <taxon>NPAAA clade</taxon>
        <taxon>Hologalegina</taxon>
        <taxon>IRL clade</taxon>
        <taxon>Trifolieae</taxon>
        <taxon>Medicago</taxon>
    </lineage>
</organism>
<feature type="chain" id="PRO_5014499426" evidence="1">
    <location>
        <begin position="28"/>
        <end position="74"/>
    </location>
</feature>
<evidence type="ECO:0000256" key="1">
    <source>
        <dbReference type="SAM" id="SignalP"/>
    </source>
</evidence>
<accession>A0A072U9W2</accession>
<keyword evidence="1" id="KW-0732">Signal</keyword>
<reference evidence="2 5" key="2">
    <citation type="journal article" date="2014" name="BMC Genomics">
        <title>An improved genome release (version Mt4.0) for the model legume Medicago truncatula.</title>
        <authorList>
            <person name="Tang H."/>
            <person name="Krishnakumar V."/>
            <person name="Bidwell S."/>
            <person name="Rosen B."/>
            <person name="Chan A."/>
            <person name="Zhou S."/>
            <person name="Gentzbittel L."/>
            <person name="Childs K.L."/>
            <person name="Yandell M."/>
            <person name="Gundlach H."/>
            <person name="Mayer K.F."/>
            <person name="Schwartz D.C."/>
            <person name="Town C.D."/>
        </authorList>
    </citation>
    <scope>GENOME REANNOTATION</scope>
    <source>
        <strain evidence="2">A17</strain>
        <strain evidence="4 5">cv. Jemalong A17</strain>
    </source>
</reference>
<dbReference type="PANTHER" id="PTHR35472:SF6">
    <property type="entry name" value="CLAVATA3_ESR (CLE) GENE FAMILY MEMBER MTCLE10"/>
    <property type="match status" value="1"/>
</dbReference>
<reference evidence="3" key="4">
    <citation type="journal article" date="2018" name="Nat. Plants">
        <title>Whole-genome landscape of Medicago truncatula symbiotic genes.</title>
        <authorList>
            <person name="Pecrix Y."/>
            <person name="Gamas P."/>
            <person name="Carrere S."/>
        </authorList>
    </citation>
    <scope>NUCLEOTIDE SEQUENCE</scope>
    <source>
        <tissue evidence="3">Leaves</tissue>
    </source>
</reference>
<reference evidence="4" key="3">
    <citation type="submission" date="2015-04" db="UniProtKB">
        <authorList>
            <consortium name="EnsemblPlants"/>
        </authorList>
    </citation>
    <scope>IDENTIFICATION</scope>
    <source>
        <strain evidence="4">cv. Jemalong A17</strain>
    </source>
</reference>
<proteinExistence type="predicted"/>
<dbReference type="InterPro" id="IPR055317">
    <property type="entry name" value="CLE14-like"/>
</dbReference>
<sequence>MRVHKSMVLIIMFLLLLILLVLHLSSSRHMEERTRVKFPLSFPQSFEEFKDKKVSRFQIVSHTSTPGGPNPLHN</sequence>
<dbReference type="EMBL" id="CM001222">
    <property type="protein sequence ID" value="KEH26407.1"/>
    <property type="molecule type" value="Genomic_DNA"/>
</dbReference>
<dbReference type="Proteomes" id="UP000002051">
    <property type="component" value="Chromosome 6"/>
</dbReference>
<dbReference type="AlphaFoldDB" id="A0A072U9W2"/>